<feature type="compositionally biased region" description="Acidic residues" evidence="1">
    <location>
        <begin position="509"/>
        <end position="518"/>
    </location>
</feature>
<evidence type="ECO:0000256" key="1">
    <source>
        <dbReference type="SAM" id="MobiDB-lite"/>
    </source>
</evidence>
<feature type="compositionally biased region" description="Basic and acidic residues" evidence="1">
    <location>
        <begin position="694"/>
        <end position="703"/>
    </location>
</feature>
<feature type="compositionally biased region" description="Low complexity" evidence="1">
    <location>
        <begin position="257"/>
        <end position="272"/>
    </location>
</feature>
<dbReference type="EMBL" id="KZ819634">
    <property type="protein sequence ID" value="PWN92714.1"/>
    <property type="molecule type" value="Genomic_DNA"/>
</dbReference>
<evidence type="ECO:0000313" key="3">
    <source>
        <dbReference type="Proteomes" id="UP000245768"/>
    </source>
</evidence>
<feature type="compositionally biased region" description="Basic and acidic residues" evidence="1">
    <location>
        <begin position="921"/>
        <end position="939"/>
    </location>
</feature>
<feature type="region of interest" description="Disordered" evidence="1">
    <location>
        <begin position="421"/>
        <end position="445"/>
    </location>
</feature>
<feature type="compositionally biased region" description="Basic and acidic residues" evidence="1">
    <location>
        <begin position="430"/>
        <end position="439"/>
    </location>
</feature>
<feature type="compositionally biased region" description="Polar residues" evidence="1">
    <location>
        <begin position="1"/>
        <end position="28"/>
    </location>
</feature>
<feature type="compositionally biased region" description="Gly residues" evidence="1">
    <location>
        <begin position="657"/>
        <end position="666"/>
    </location>
</feature>
<reference evidence="2 3" key="1">
    <citation type="journal article" date="2018" name="Mol. Biol. Evol.">
        <title>Broad Genomic Sampling Reveals a Smut Pathogenic Ancestry of the Fungal Clade Ustilaginomycotina.</title>
        <authorList>
            <person name="Kijpornyongpan T."/>
            <person name="Mondo S.J."/>
            <person name="Barry K."/>
            <person name="Sandor L."/>
            <person name="Lee J."/>
            <person name="Lipzen A."/>
            <person name="Pangilinan J."/>
            <person name="LaButti K."/>
            <person name="Hainaut M."/>
            <person name="Henrissat B."/>
            <person name="Grigoriev I.V."/>
            <person name="Spatafora J.W."/>
            <person name="Aime M.C."/>
        </authorList>
    </citation>
    <scope>NUCLEOTIDE SEQUENCE [LARGE SCALE GENOMIC DNA]</scope>
    <source>
        <strain evidence="2 3">MCA 4198</strain>
    </source>
</reference>
<proteinExistence type="predicted"/>
<feature type="compositionally biased region" description="Basic and acidic residues" evidence="1">
    <location>
        <begin position="639"/>
        <end position="655"/>
    </location>
</feature>
<feature type="region of interest" description="Disordered" evidence="1">
    <location>
        <begin position="1122"/>
        <end position="1160"/>
    </location>
</feature>
<feature type="compositionally biased region" description="Low complexity" evidence="1">
    <location>
        <begin position="303"/>
        <end position="314"/>
    </location>
</feature>
<feature type="region of interest" description="Disordered" evidence="1">
    <location>
        <begin position="509"/>
        <end position="543"/>
    </location>
</feature>
<dbReference type="OrthoDB" id="431557at2759"/>
<feature type="compositionally biased region" description="Polar residues" evidence="1">
    <location>
        <begin position="355"/>
        <end position="365"/>
    </location>
</feature>
<dbReference type="RefSeq" id="XP_025379912.1">
    <property type="nucleotide sequence ID" value="XM_025519840.1"/>
</dbReference>
<feature type="region of interest" description="Disordered" evidence="1">
    <location>
        <begin position="921"/>
        <end position="1091"/>
    </location>
</feature>
<name>A0A316YVA5_9BASI</name>
<dbReference type="Proteomes" id="UP000245768">
    <property type="component" value="Unassembled WGS sequence"/>
</dbReference>
<sequence>MLQSTRPLLLNSHQATPSSKHSGTSNGNRPLPRQVDKHNSPNSRHILSNSPSSSPSNSPSTHSLNSTYQPQRPYTPTQPRPQQYASPQGPSMGVGPGVNSANKRPRHEFGPRPGPAGMNGAVPVAHQPQQGVGQANLGLNSRHGSSNFGWQQPQNPSMGPPGVARGPGPGLRNTGPMATFQQPAMMMGGSPPMGGMAQQPPVGPSSGPMRPVPAYMGGPLPFHGGQAPPTGPGGRPLGPTGPRNAMTPRRPANDAGSSRTSRISSSSSSNASEIKDRSASGGSSTAGPSRFSGPVGVNALPPGSSSRGAAQASRRNGRPSHAERSADSSSGSKTRNDASSRPPQAPSGPRRNAQPAAQDSQSSFDVNKPAIIATQAQASTDLDHPVPAASKKTYADFNILGIHIPDIDWIWTAYDSAIGTKEPTEQEGESEVKAESHSDDEGDLDRPISLLKVLAERTAIWQQQEQAEEGVRKGQANKLKINFAALSPPNQSAKVESKKTVVHGDKIDDQEEATENGEEPPASDQKVHTWTAETKGPPQLSSNRIGLTYASGARRLVMDAEVVKEVRFCREEKRVEIVIDAVTMPRTRPRAASWKKRAEEWVICKGFLLESRKQGPVIEHRKQDNVSYDAVSRRQLEHAWYHETEEEGTETKDEGLTEGGANGDGEGAGREEADDEGNESLKQQQDDDGDEEVTEQRSAKDPPSRVWGSHKTLPPLHRILASDVDADPEREAPGREMIIHIALEKVAPLQEAKWLKTGDIVEWLAGLPSFSRTSEQAWARKIHVVDPDPPPSVQDLFSDWTNRSTVNLAKDRRRFVSETLNGGASSYIEILAWLIHGDRYYSAPNQKELGPLLSNALSFSAYPGHQNHMSLSVLALFSLCRNYAEVAGTEAEVLEAQMGEIIMSLPVRLTFRAMDGMFKDHADRQRAKERQAERQRAKENNAAAASGTSTREGTSSKVSSRAGSVAPSLGEASSRQEGDEDAPAEVQDPSSTYATAFPTNDAAHASAAPAVTAATGSSVEESSSEAQVAPPVEGEEVRDEVEEATEETPGGMQGGEEMGEPQREHGGDRESETVEKWVGEEGKQDQTGQISAEVTMVPAPVGESKDPSAPAAGVDTVMLSAPAPEEAAPSGDATKASATVGPQEISEGPGTVENGTQTPP</sequence>
<feature type="compositionally biased region" description="Low complexity" evidence="1">
    <location>
        <begin position="1002"/>
        <end position="1025"/>
    </location>
</feature>
<organism evidence="2 3">
    <name type="scientific">Acaromyces ingoldii</name>
    <dbReference type="NCBI Taxonomy" id="215250"/>
    <lineage>
        <taxon>Eukaryota</taxon>
        <taxon>Fungi</taxon>
        <taxon>Dikarya</taxon>
        <taxon>Basidiomycota</taxon>
        <taxon>Ustilaginomycotina</taxon>
        <taxon>Exobasidiomycetes</taxon>
        <taxon>Exobasidiales</taxon>
        <taxon>Cryptobasidiaceae</taxon>
        <taxon>Acaromyces</taxon>
    </lineage>
</organism>
<accession>A0A316YVA5</accession>
<keyword evidence="3" id="KW-1185">Reference proteome</keyword>
<evidence type="ECO:0000313" key="2">
    <source>
        <dbReference type="EMBL" id="PWN92714.1"/>
    </source>
</evidence>
<gene>
    <name evidence="2" type="ORF">FA10DRAFT_257157</name>
</gene>
<protein>
    <submittedName>
        <fullName evidence="2">Uncharacterized protein</fullName>
    </submittedName>
</protein>
<feature type="region of interest" description="Disordered" evidence="1">
    <location>
        <begin position="639"/>
        <end position="712"/>
    </location>
</feature>
<feature type="compositionally biased region" description="Basic and acidic residues" evidence="1">
    <location>
        <begin position="1060"/>
        <end position="1084"/>
    </location>
</feature>
<feature type="compositionally biased region" description="Polar residues" evidence="1">
    <location>
        <begin position="988"/>
        <end position="998"/>
    </location>
</feature>
<feature type="region of interest" description="Disordered" evidence="1">
    <location>
        <begin position="1"/>
        <end position="122"/>
    </location>
</feature>
<feature type="compositionally biased region" description="Polar residues" evidence="1">
    <location>
        <begin position="946"/>
        <end position="962"/>
    </location>
</feature>
<dbReference type="AlphaFoldDB" id="A0A316YVA5"/>
<feature type="compositionally biased region" description="Low complexity" evidence="1">
    <location>
        <begin position="279"/>
        <end position="289"/>
    </location>
</feature>
<feature type="compositionally biased region" description="Low complexity" evidence="1">
    <location>
        <begin position="47"/>
        <end position="84"/>
    </location>
</feature>
<feature type="region of interest" description="Disordered" evidence="1">
    <location>
        <begin position="193"/>
        <end position="385"/>
    </location>
</feature>
<feature type="compositionally biased region" description="Acidic residues" evidence="1">
    <location>
        <begin position="1033"/>
        <end position="1046"/>
    </location>
</feature>
<dbReference type="STRING" id="215250.A0A316YVA5"/>
<feature type="compositionally biased region" description="Polar residues" evidence="1">
    <location>
        <begin position="327"/>
        <end position="342"/>
    </location>
</feature>
<dbReference type="InParanoid" id="A0A316YVA5"/>
<dbReference type="GeneID" id="37041756"/>